<sequence>GHKGADRTNSSRSQRQHSSLLLVSGGLAESGDAEDLHHCAFCKYLPCSSQPHCHHVCAHWFHPLQDHSS</sequence>
<reference evidence="1" key="2">
    <citation type="submission" date="2016-06" db="EMBL/GenBank/DDBJ databases">
        <title>The genome of a short-lived fish provides insights into sex chromosome evolution and the genetic control of aging.</title>
        <authorList>
            <person name="Reichwald K."/>
            <person name="Felder M."/>
            <person name="Petzold A."/>
            <person name="Koch P."/>
            <person name="Groth M."/>
            <person name="Platzer M."/>
        </authorList>
    </citation>
    <scope>NUCLEOTIDE SEQUENCE</scope>
    <source>
        <tissue evidence="1">Brain</tissue>
    </source>
</reference>
<name>A0A1A8NY74_9TELE</name>
<dbReference type="EMBL" id="HAEH01004456">
    <property type="protein sequence ID" value="SBR73973.1"/>
    <property type="molecule type" value="Transcribed_RNA"/>
</dbReference>
<protein>
    <submittedName>
        <fullName evidence="1">Neuropeptide FF receptor 2.2</fullName>
    </submittedName>
</protein>
<gene>
    <name evidence="1" type="primary">NPFFR2.2</name>
</gene>
<feature type="non-terminal residue" evidence="1">
    <location>
        <position position="1"/>
    </location>
</feature>
<reference evidence="1" key="1">
    <citation type="submission" date="2016-05" db="EMBL/GenBank/DDBJ databases">
        <authorList>
            <person name="Lavstsen T."/>
            <person name="Jespersen J.S."/>
        </authorList>
    </citation>
    <scope>NUCLEOTIDE SEQUENCE</scope>
    <source>
        <tissue evidence="1">Brain</tissue>
    </source>
</reference>
<keyword evidence="1" id="KW-0675">Receptor</keyword>
<evidence type="ECO:0000313" key="1">
    <source>
        <dbReference type="EMBL" id="SBR73973.1"/>
    </source>
</evidence>
<dbReference type="AlphaFoldDB" id="A0A1A8NY74"/>
<feature type="non-terminal residue" evidence="1">
    <location>
        <position position="69"/>
    </location>
</feature>
<organism evidence="1">
    <name type="scientific">Nothobranchius rachovii</name>
    <name type="common">bluefin notho</name>
    <dbReference type="NCBI Taxonomy" id="451742"/>
    <lineage>
        <taxon>Eukaryota</taxon>
        <taxon>Metazoa</taxon>
        <taxon>Chordata</taxon>
        <taxon>Craniata</taxon>
        <taxon>Vertebrata</taxon>
        <taxon>Euteleostomi</taxon>
        <taxon>Actinopterygii</taxon>
        <taxon>Neopterygii</taxon>
        <taxon>Teleostei</taxon>
        <taxon>Neoteleostei</taxon>
        <taxon>Acanthomorphata</taxon>
        <taxon>Ovalentaria</taxon>
        <taxon>Atherinomorphae</taxon>
        <taxon>Cyprinodontiformes</taxon>
        <taxon>Nothobranchiidae</taxon>
        <taxon>Nothobranchius</taxon>
    </lineage>
</organism>
<proteinExistence type="predicted"/>
<accession>A0A1A8NY74</accession>